<evidence type="ECO:0000313" key="1">
    <source>
        <dbReference type="EMBL" id="CCB68355.1"/>
    </source>
</evidence>
<dbReference type="EMBL" id="FQ859183">
    <property type="protein sequence ID" value="CCB68355.1"/>
    <property type="molecule type" value="Genomic_DNA"/>
</dbReference>
<keyword evidence="2" id="KW-1185">Reference proteome</keyword>
<organism evidence="1 2">
    <name type="scientific">Flavobacterium branchiophilum (strain FL-15)</name>
    <dbReference type="NCBI Taxonomy" id="1034807"/>
    <lineage>
        <taxon>Bacteria</taxon>
        <taxon>Pseudomonadati</taxon>
        <taxon>Bacteroidota</taxon>
        <taxon>Flavobacteriia</taxon>
        <taxon>Flavobacteriales</taxon>
        <taxon>Flavobacteriaceae</taxon>
        <taxon>Flavobacterium</taxon>
    </lineage>
</organism>
<protein>
    <submittedName>
        <fullName evidence="1">Uncharacterized protein</fullName>
    </submittedName>
</protein>
<dbReference type="HOGENOM" id="CLU_1893096_0_0_10"/>
<dbReference type="KEGG" id="fbr:FBFL15_0208"/>
<gene>
    <name evidence="1" type="ordered locus">FBFL15_0208</name>
</gene>
<sequence length="134" mass="16144">MTEYDKELFEKLKDLVDNKIIKIHESNEFVFKILESNYPMGFSGIEWNENYYIENLINTKIDSIFNILSNNKLKNNEKVYVFGDGLTDFCYEMKFETFKDYSFLFLEIPQNFFLYFKDTQKCLNITFANEIFFG</sequence>
<dbReference type="AlphaFoldDB" id="G2Z418"/>
<dbReference type="RefSeq" id="WP_014082835.1">
    <property type="nucleotide sequence ID" value="NC_016001.1"/>
</dbReference>
<proteinExistence type="predicted"/>
<evidence type="ECO:0000313" key="2">
    <source>
        <dbReference type="Proteomes" id="UP000009186"/>
    </source>
</evidence>
<accession>G2Z418</accession>
<reference evidence="1 2" key="1">
    <citation type="journal article" date="2011" name="Appl. Environ. Microbiol.">
        <title>Complete genome sequence of the fish pathogen Flavobacterium branchiophilum.</title>
        <authorList>
            <consortium name="1:IP"/>
            <consortium name="Microbial Evolutionary Genomics,F-75015 Paris"/>
            <consortium name="France 2:CNRS"/>
            <consortium name="URA2171"/>
            <consortium name="F-75015 Paris,France 3:Unite de Virologie et Immunologie Mol."/>
            <consortium name="INRA,78352 Jouy en Josas Cedex"/>
            <consortium name="France. 4:Unite de Mathemathique"/>
            <consortium name="Informatique et Genome,INRA"/>
            <consortium name="78352 Jouy en Josas Cedex"/>
            <consortium name="France. 5:CEA/Genoscope"/>
            <consortium name="Evry"/>
            <consortium name="France"/>
            <person name="Touchon M."/>
            <person name="Barbier P."/>
            <person name="Bernardet J.F."/>
            <person name="Loux V."/>
            <person name="Vacherie B."/>
            <person name="Barbe V."/>
            <person name="Rocha E.P."/>
            <person name="Duchaud E."/>
        </authorList>
    </citation>
    <scope>NUCLEOTIDE SEQUENCE [LARGE SCALE GENOMIC DNA]</scope>
    <source>
        <strain evidence="1 2">FL-15</strain>
    </source>
</reference>
<name>G2Z418_FLABF</name>
<dbReference type="Proteomes" id="UP000009186">
    <property type="component" value="Chromosome"/>
</dbReference>